<reference evidence="2" key="1">
    <citation type="submission" date="2017-08" db="EMBL/GenBank/DDBJ databases">
        <authorList>
            <person name="Polle J.E."/>
            <person name="Barry K."/>
            <person name="Cushman J."/>
            <person name="Schmutz J."/>
            <person name="Tran D."/>
            <person name="Hathwaick L.T."/>
            <person name="Yim W.C."/>
            <person name="Jenkins J."/>
            <person name="Mckie-Krisberg Z.M."/>
            <person name="Prochnik S."/>
            <person name="Lindquist E."/>
            <person name="Dockter R.B."/>
            <person name="Adam C."/>
            <person name="Molina H."/>
            <person name="Bunkerborg J."/>
            <person name="Jin E."/>
            <person name="Buchheim M."/>
            <person name="Magnuson J."/>
        </authorList>
    </citation>
    <scope>NUCLEOTIDE SEQUENCE</scope>
    <source>
        <strain evidence="2">CCAP 19/18</strain>
    </source>
</reference>
<sequence>MDWFYCNNDTQRREVFCALLERAISKFPESVLPGAKRREAAGYLAQLRAHATADTPPPPPRSSTTRSSRRPVLPPQLLDQLRTRDMHLRAFTHLQKLLLFPLARWWSLTSKQRNHMLAVEDTCEQSWLDAQHAQVLACAEATHVLDACFLQAELLLYVPLRAAMLAPFDPQPVTPEEEPQPLRDLEELRDSVSWRPFGKEVQILGNPLQGQNKFPFDLAFDCGVKVTERLIPDFDLISLMFVQASIEHALSAHKANDPSCTPYMQSFARAMIPQFELAALGEIRLGQKPPQMQRAIWSVMASMHKLCAWSGSTITAEAKELVRRITTDKGGQTVPLDPRNAPLSAQAREPETPAEILEASYATFIFAAGFVV</sequence>
<name>A0ABQ7GNU7_DUNSA</name>
<keyword evidence="3" id="KW-1185">Reference proteome</keyword>
<evidence type="ECO:0000256" key="1">
    <source>
        <dbReference type="SAM" id="MobiDB-lite"/>
    </source>
</evidence>
<comment type="caution">
    <text evidence="2">The sequence shown here is derived from an EMBL/GenBank/DDBJ whole genome shotgun (WGS) entry which is preliminary data.</text>
</comment>
<feature type="region of interest" description="Disordered" evidence="1">
    <location>
        <begin position="49"/>
        <end position="74"/>
    </location>
</feature>
<dbReference type="Proteomes" id="UP000815325">
    <property type="component" value="Unassembled WGS sequence"/>
</dbReference>
<organism evidence="2 3">
    <name type="scientific">Dunaliella salina</name>
    <name type="common">Green alga</name>
    <name type="synonym">Protococcus salinus</name>
    <dbReference type="NCBI Taxonomy" id="3046"/>
    <lineage>
        <taxon>Eukaryota</taxon>
        <taxon>Viridiplantae</taxon>
        <taxon>Chlorophyta</taxon>
        <taxon>core chlorophytes</taxon>
        <taxon>Chlorophyceae</taxon>
        <taxon>CS clade</taxon>
        <taxon>Chlamydomonadales</taxon>
        <taxon>Dunaliellaceae</taxon>
        <taxon>Dunaliella</taxon>
    </lineage>
</organism>
<gene>
    <name evidence="2" type="ORF">DUNSADRAFT_6184</name>
</gene>
<evidence type="ECO:0000313" key="2">
    <source>
        <dbReference type="EMBL" id="KAF5836276.1"/>
    </source>
</evidence>
<dbReference type="EMBL" id="MU069667">
    <property type="protein sequence ID" value="KAF5836276.1"/>
    <property type="molecule type" value="Genomic_DNA"/>
</dbReference>
<evidence type="ECO:0000313" key="3">
    <source>
        <dbReference type="Proteomes" id="UP000815325"/>
    </source>
</evidence>
<protein>
    <submittedName>
        <fullName evidence="2">Uncharacterized protein</fullName>
    </submittedName>
</protein>
<feature type="region of interest" description="Disordered" evidence="1">
    <location>
        <begin position="328"/>
        <end position="349"/>
    </location>
</feature>
<proteinExistence type="predicted"/>
<accession>A0ABQ7GNU7</accession>